<comment type="caution">
    <text evidence="2">The sequence shown here is derived from an EMBL/GenBank/DDBJ whole genome shotgun (WGS) entry which is preliminary data.</text>
</comment>
<dbReference type="EMBL" id="SJOL01003553">
    <property type="protein sequence ID" value="TGZ72586.1"/>
    <property type="molecule type" value="Genomic_DNA"/>
</dbReference>
<proteinExistence type="predicted"/>
<organism evidence="2 3">
    <name type="scientific">Opisthorchis felineus</name>
    <dbReference type="NCBI Taxonomy" id="147828"/>
    <lineage>
        <taxon>Eukaryota</taxon>
        <taxon>Metazoa</taxon>
        <taxon>Spiralia</taxon>
        <taxon>Lophotrochozoa</taxon>
        <taxon>Platyhelminthes</taxon>
        <taxon>Trematoda</taxon>
        <taxon>Digenea</taxon>
        <taxon>Opisthorchiida</taxon>
        <taxon>Opisthorchiata</taxon>
        <taxon>Opisthorchiidae</taxon>
        <taxon>Opisthorchis</taxon>
    </lineage>
</organism>
<protein>
    <submittedName>
        <fullName evidence="2">Uncharacterized protein</fullName>
    </submittedName>
</protein>
<name>A0A4S2M8F0_OPIFE</name>
<sequence>MQRKHVIQTFWDLESGGINTITLIGLFQLHSKLTIKMEEKVIPDVRHLEIRNTSTGLSFPCCPTIEIAGPQSDDLSEGKNDSWSGSGRLIQD</sequence>
<dbReference type="Proteomes" id="UP000308267">
    <property type="component" value="Unassembled WGS sequence"/>
</dbReference>
<accession>A0A4S2M8F0</accession>
<keyword evidence="3" id="KW-1185">Reference proteome</keyword>
<evidence type="ECO:0000256" key="1">
    <source>
        <dbReference type="SAM" id="MobiDB-lite"/>
    </source>
</evidence>
<dbReference type="AlphaFoldDB" id="A0A4S2M8F0"/>
<evidence type="ECO:0000313" key="3">
    <source>
        <dbReference type="Proteomes" id="UP000308267"/>
    </source>
</evidence>
<reference evidence="2 3" key="1">
    <citation type="journal article" date="2019" name="BMC Genomics">
        <title>New insights from Opisthorchis felineus genome: update on genomics of the epidemiologically important liver flukes.</title>
        <authorList>
            <person name="Ershov N.I."/>
            <person name="Mordvinov V.A."/>
            <person name="Prokhortchouk E.B."/>
            <person name="Pakharukova M.Y."/>
            <person name="Gunbin K.V."/>
            <person name="Ustyantsev K."/>
            <person name="Genaev M.A."/>
            <person name="Blinov A.G."/>
            <person name="Mazur A."/>
            <person name="Boulygina E."/>
            <person name="Tsygankova S."/>
            <person name="Khrameeva E."/>
            <person name="Chekanov N."/>
            <person name="Fan G."/>
            <person name="Xiao A."/>
            <person name="Zhang H."/>
            <person name="Xu X."/>
            <person name="Yang H."/>
            <person name="Solovyev V."/>
            <person name="Lee S.M."/>
            <person name="Liu X."/>
            <person name="Afonnikov D.A."/>
            <person name="Skryabin K.G."/>
        </authorList>
    </citation>
    <scope>NUCLEOTIDE SEQUENCE [LARGE SCALE GENOMIC DNA]</scope>
    <source>
        <strain evidence="2">AK-0245</strain>
        <tissue evidence="2">Whole organism</tissue>
    </source>
</reference>
<gene>
    <name evidence="2" type="ORF">CRM22_002007</name>
</gene>
<dbReference type="OrthoDB" id="10357228at2759"/>
<feature type="region of interest" description="Disordered" evidence="1">
    <location>
        <begin position="69"/>
        <end position="92"/>
    </location>
</feature>
<evidence type="ECO:0000313" key="2">
    <source>
        <dbReference type="EMBL" id="TGZ72586.1"/>
    </source>
</evidence>